<dbReference type="AlphaFoldDB" id="A0A225WMW5"/>
<dbReference type="GO" id="GO:0003676">
    <property type="term" value="F:nucleic acid binding"/>
    <property type="evidence" value="ECO:0007669"/>
    <property type="project" value="InterPro"/>
</dbReference>
<sequence length="85" mass="9626">MYNDKSPEWWSEVLFSDEASVDLKVLNQEILCTKVSLGLAREILFVQDNAPAHLAKTTAKCLKDIKLKFLGHPRQSPDLNSIENI</sequence>
<reference evidence="2" key="1">
    <citation type="submission" date="2017-03" db="EMBL/GenBank/DDBJ databases">
        <title>Phytopthora megakarya and P. palmivora, two closely related causual agents of cacao black pod achieved similar genome size and gene model numbers by different mechanisms.</title>
        <authorList>
            <person name="Ali S."/>
            <person name="Shao J."/>
            <person name="Larry D.J."/>
            <person name="Kronmiller B."/>
            <person name="Shen D."/>
            <person name="Strem M.D."/>
            <person name="Melnick R.L."/>
            <person name="Guiltinan M.J."/>
            <person name="Tyler B.M."/>
            <person name="Meinhardt L.W."/>
            <person name="Bailey B.A."/>
        </authorList>
    </citation>
    <scope>NUCLEOTIDE SEQUENCE [LARGE SCALE GENOMIC DNA]</scope>
    <source>
        <strain evidence="2">zdho120</strain>
    </source>
</reference>
<dbReference type="OrthoDB" id="2417635at2759"/>
<dbReference type="Proteomes" id="UP000198211">
    <property type="component" value="Unassembled WGS sequence"/>
</dbReference>
<evidence type="ECO:0000313" key="2">
    <source>
        <dbReference type="Proteomes" id="UP000198211"/>
    </source>
</evidence>
<protein>
    <submittedName>
        <fullName evidence="1">Tc1like transporase</fullName>
    </submittedName>
</protein>
<proteinExistence type="predicted"/>
<gene>
    <name evidence="1" type="ORF">PHMEG_0007414</name>
</gene>
<keyword evidence="2" id="KW-1185">Reference proteome</keyword>
<dbReference type="Gene3D" id="3.30.420.10">
    <property type="entry name" value="Ribonuclease H-like superfamily/Ribonuclease H"/>
    <property type="match status" value="1"/>
</dbReference>
<name>A0A225WMW5_9STRA</name>
<evidence type="ECO:0000313" key="1">
    <source>
        <dbReference type="EMBL" id="OWZ18479.1"/>
    </source>
</evidence>
<comment type="caution">
    <text evidence="1">The sequence shown here is derived from an EMBL/GenBank/DDBJ whole genome shotgun (WGS) entry which is preliminary data.</text>
</comment>
<accession>A0A225WMW5</accession>
<dbReference type="InterPro" id="IPR036397">
    <property type="entry name" value="RNaseH_sf"/>
</dbReference>
<dbReference type="EMBL" id="NBNE01000581">
    <property type="protein sequence ID" value="OWZ18479.1"/>
    <property type="molecule type" value="Genomic_DNA"/>
</dbReference>
<organism evidence="1 2">
    <name type="scientific">Phytophthora megakarya</name>
    <dbReference type="NCBI Taxonomy" id="4795"/>
    <lineage>
        <taxon>Eukaryota</taxon>
        <taxon>Sar</taxon>
        <taxon>Stramenopiles</taxon>
        <taxon>Oomycota</taxon>
        <taxon>Peronosporomycetes</taxon>
        <taxon>Peronosporales</taxon>
        <taxon>Peronosporaceae</taxon>
        <taxon>Phytophthora</taxon>
    </lineage>
</organism>